<dbReference type="SUPFAM" id="SSF158791">
    <property type="entry name" value="MgtE N-terminal domain-like"/>
    <property type="match status" value="1"/>
</dbReference>
<evidence type="ECO:0000313" key="11">
    <source>
        <dbReference type="EMBL" id="MBK1704487.1"/>
    </source>
</evidence>
<keyword evidence="3 9" id="KW-0813">Transport</keyword>
<dbReference type="InterPro" id="IPR000644">
    <property type="entry name" value="CBS_dom"/>
</dbReference>
<dbReference type="Proteomes" id="UP001296776">
    <property type="component" value="Unassembled WGS sequence"/>
</dbReference>
<comment type="function">
    <text evidence="9">Acts as a magnesium transporter.</text>
</comment>
<dbReference type="InterPro" id="IPR006667">
    <property type="entry name" value="SLC41_membr_dom"/>
</dbReference>
<dbReference type="Gene3D" id="3.10.580.10">
    <property type="entry name" value="CBS-domain"/>
    <property type="match status" value="1"/>
</dbReference>
<feature type="transmembrane region" description="Helical" evidence="9">
    <location>
        <begin position="411"/>
        <end position="438"/>
    </location>
</feature>
<evidence type="ECO:0000256" key="9">
    <source>
        <dbReference type="RuleBase" id="RU362011"/>
    </source>
</evidence>
<keyword evidence="9" id="KW-1003">Cell membrane</keyword>
<evidence type="ECO:0000256" key="5">
    <source>
        <dbReference type="ARBA" id="ARBA00022842"/>
    </source>
</evidence>
<feature type="transmembrane region" description="Helical" evidence="9">
    <location>
        <begin position="379"/>
        <end position="405"/>
    </location>
</feature>
<evidence type="ECO:0000256" key="6">
    <source>
        <dbReference type="ARBA" id="ARBA00022989"/>
    </source>
</evidence>
<dbReference type="GO" id="GO:0005886">
    <property type="term" value="C:plasma membrane"/>
    <property type="evidence" value="ECO:0007669"/>
    <property type="project" value="UniProtKB-SubCell"/>
</dbReference>
<dbReference type="Pfam" id="PF00571">
    <property type="entry name" value="CBS"/>
    <property type="match status" value="2"/>
</dbReference>
<dbReference type="InterPro" id="IPR006669">
    <property type="entry name" value="MgtE_transporter"/>
</dbReference>
<reference evidence="11" key="1">
    <citation type="submission" date="2017-08" db="EMBL/GenBank/DDBJ databases">
        <authorList>
            <person name="Imhoff J.F."/>
            <person name="Rahn T."/>
            <person name="Kuenzel S."/>
            <person name="Neulinger S.C."/>
        </authorList>
    </citation>
    <scope>NUCLEOTIDE SEQUENCE</scope>
    <source>
        <strain evidence="11">DSM 11080</strain>
    </source>
</reference>
<feature type="transmembrane region" description="Helical" evidence="9">
    <location>
        <begin position="331"/>
        <end position="358"/>
    </location>
</feature>
<reference evidence="11" key="2">
    <citation type="journal article" date="2020" name="Microorganisms">
        <title>Osmotic Adaptation and Compatible Solute Biosynthesis of Phototrophic Bacteria as Revealed from Genome Analyses.</title>
        <authorList>
            <person name="Imhoff J.F."/>
            <person name="Rahn T."/>
            <person name="Kunzel S."/>
            <person name="Keller A."/>
            <person name="Neulinger S.C."/>
        </authorList>
    </citation>
    <scope>NUCLEOTIDE SEQUENCE</scope>
    <source>
        <strain evidence="11">DSM 11080</strain>
    </source>
</reference>
<feature type="transmembrane region" description="Helical" evidence="9">
    <location>
        <begin position="450"/>
        <end position="473"/>
    </location>
</feature>
<feature type="domain" description="CBS" evidence="10">
    <location>
        <begin position="223"/>
        <end position="279"/>
    </location>
</feature>
<evidence type="ECO:0000313" key="12">
    <source>
        <dbReference type="Proteomes" id="UP001296776"/>
    </source>
</evidence>
<sequence>MKNEKKPQIPLVWQAEPSKAVSDALSPHNRAVVDEFARLIKAGARETVIKAVRRLPPPVMVELFVHLPLKRARKLTSWLDKPQLRVIAELNPSFRAALLDDVAVQRLVDVLDGFEPEEAADALDDLPEELAEQALPRLREREAIESLRSYGEESAGSIMSRKFVAVPLDWTVGQVAAEIRSNAEAIEKLYAVNVVDSEQRPVGYLRLRDLLLSPPETPVRAVMQTDFVAVGPDTDQEAVAQLADRYELSVVPVVDGDGRLIGRITPKQLRRVLREEAEEDLNLMSGLPADSRPDQSIRRIVRGRIPWLLVGLAGASLSAAVVGAFEEQLAQAAILASFIPIVMSMAGNAGIQAATVAVQGLTSGTVTFADLGWRLAKELAAAFVNGAIAAAVLIVLVLVVAQFIVIESPVILALTAGLALLSVILVAVTVGATIPILLERVGIDPAMATGVFITTGNDILSVALFFLLMMSFYL</sequence>
<dbReference type="Gene3D" id="1.25.60.10">
    <property type="entry name" value="MgtE N-terminal domain-like"/>
    <property type="match status" value="1"/>
</dbReference>
<keyword evidence="7 9" id="KW-0472">Membrane</keyword>
<evidence type="ECO:0000256" key="8">
    <source>
        <dbReference type="PROSITE-ProRule" id="PRU00703"/>
    </source>
</evidence>
<proteinExistence type="inferred from homology"/>
<dbReference type="InterPro" id="IPR038076">
    <property type="entry name" value="MgtE_N_sf"/>
</dbReference>
<protein>
    <recommendedName>
        <fullName evidence="9">Magnesium transporter MgtE</fullName>
    </recommendedName>
</protein>
<comment type="subunit">
    <text evidence="9">Homodimer.</text>
</comment>
<dbReference type="Pfam" id="PF01769">
    <property type="entry name" value="MgtE"/>
    <property type="match status" value="1"/>
</dbReference>
<feature type="transmembrane region" description="Helical" evidence="9">
    <location>
        <begin position="305"/>
        <end position="325"/>
    </location>
</feature>
<dbReference type="Pfam" id="PF03448">
    <property type="entry name" value="MgtE_N"/>
    <property type="match status" value="1"/>
</dbReference>
<keyword evidence="9" id="KW-0479">Metal-binding</keyword>
<evidence type="ECO:0000256" key="4">
    <source>
        <dbReference type="ARBA" id="ARBA00022692"/>
    </source>
</evidence>
<dbReference type="SUPFAM" id="SSF161093">
    <property type="entry name" value="MgtE membrane domain-like"/>
    <property type="match status" value="1"/>
</dbReference>
<keyword evidence="5 9" id="KW-0460">Magnesium</keyword>
<dbReference type="InterPro" id="IPR036739">
    <property type="entry name" value="SLC41_membr_dom_sf"/>
</dbReference>
<dbReference type="GO" id="GO:0046872">
    <property type="term" value="F:metal ion binding"/>
    <property type="evidence" value="ECO:0007669"/>
    <property type="project" value="UniProtKB-KW"/>
</dbReference>
<comment type="similarity">
    <text evidence="2 9">Belongs to the SLC41A transporter family.</text>
</comment>
<dbReference type="InterPro" id="IPR046342">
    <property type="entry name" value="CBS_dom_sf"/>
</dbReference>
<name>A0AAJ0U452_9GAMM</name>
<dbReference type="CDD" id="cd04606">
    <property type="entry name" value="CBS_pair_Mg_transporter"/>
    <property type="match status" value="1"/>
</dbReference>
<dbReference type="PROSITE" id="PS51371">
    <property type="entry name" value="CBS"/>
    <property type="match status" value="2"/>
</dbReference>
<dbReference type="SMART" id="SM00924">
    <property type="entry name" value="MgtE_N"/>
    <property type="match status" value="1"/>
</dbReference>
<evidence type="ECO:0000259" key="10">
    <source>
        <dbReference type="PROSITE" id="PS51371"/>
    </source>
</evidence>
<dbReference type="NCBIfam" id="TIGR00400">
    <property type="entry name" value="mgtE"/>
    <property type="match status" value="1"/>
</dbReference>
<dbReference type="RefSeq" id="WP_200345693.1">
    <property type="nucleotide sequence ID" value="NZ_NRSJ01000011.1"/>
</dbReference>
<dbReference type="PANTHER" id="PTHR43773:SF1">
    <property type="entry name" value="MAGNESIUM TRANSPORTER MGTE"/>
    <property type="match status" value="1"/>
</dbReference>
<dbReference type="AlphaFoldDB" id="A0AAJ0U452"/>
<comment type="subcellular location">
    <subcellularLocation>
        <location evidence="9">Cell membrane</location>
        <topology evidence="9">Multi-pass membrane protein</topology>
    </subcellularLocation>
    <subcellularLocation>
        <location evidence="1">Membrane</location>
        <topology evidence="1">Multi-pass membrane protein</topology>
    </subcellularLocation>
</comment>
<feature type="domain" description="CBS" evidence="10">
    <location>
        <begin position="159"/>
        <end position="222"/>
    </location>
</feature>
<comment type="caution">
    <text evidence="11">The sequence shown here is derived from an EMBL/GenBank/DDBJ whole genome shotgun (WGS) entry which is preliminary data.</text>
</comment>
<dbReference type="PANTHER" id="PTHR43773">
    <property type="entry name" value="MAGNESIUM TRANSPORTER MGTE"/>
    <property type="match status" value="1"/>
</dbReference>
<gene>
    <name evidence="11" type="primary">mgtE</name>
    <name evidence="11" type="ORF">CKO40_08030</name>
</gene>
<dbReference type="GO" id="GO:0015095">
    <property type="term" value="F:magnesium ion transmembrane transporter activity"/>
    <property type="evidence" value="ECO:0007669"/>
    <property type="project" value="UniProtKB-UniRule"/>
</dbReference>
<evidence type="ECO:0000256" key="7">
    <source>
        <dbReference type="ARBA" id="ARBA00023136"/>
    </source>
</evidence>
<dbReference type="SMART" id="SM00116">
    <property type="entry name" value="CBS"/>
    <property type="match status" value="2"/>
</dbReference>
<keyword evidence="4 9" id="KW-0812">Transmembrane</keyword>
<evidence type="ECO:0000256" key="2">
    <source>
        <dbReference type="ARBA" id="ARBA00009749"/>
    </source>
</evidence>
<dbReference type="Gene3D" id="1.10.357.20">
    <property type="entry name" value="SLC41 divalent cation transporters, integral membrane domain"/>
    <property type="match status" value="1"/>
</dbReference>
<dbReference type="EMBL" id="NRSJ01000011">
    <property type="protein sequence ID" value="MBK1704487.1"/>
    <property type="molecule type" value="Genomic_DNA"/>
</dbReference>
<keyword evidence="8" id="KW-0129">CBS domain</keyword>
<organism evidence="11 12">
    <name type="scientific">Halochromatium glycolicum</name>
    <dbReference type="NCBI Taxonomy" id="85075"/>
    <lineage>
        <taxon>Bacteria</taxon>
        <taxon>Pseudomonadati</taxon>
        <taxon>Pseudomonadota</taxon>
        <taxon>Gammaproteobacteria</taxon>
        <taxon>Chromatiales</taxon>
        <taxon>Chromatiaceae</taxon>
        <taxon>Halochromatium</taxon>
    </lineage>
</organism>
<dbReference type="InterPro" id="IPR006668">
    <property type="entry name" value="Mg_transptr_MgtE_intracell_dom"/>
</dbReference>
<accession>A0AAJ0U452</accession>
<evidence type="ECO:0000256" key="3">
    <source>
        <dbReference type="ARBA" id="ARBA00022448"/>
    </source>
</evidence>
<keyword evidence="6 9" id="KW-1133">Transmembrane helix</keyword>
<dbReference type="SUPFAM" id="SSF54631">
    <property type="entry name" value="CBS-domain pair"/>
    <property type="match status" value="1"/>
</dbReference>
<evidence type="ECO:0000256" key="1">
    <source>
        <dbReference type="ARBA" id="ARBA00004141"/>
    </source>
</evidence>
<keyword evidence="12" id="KW-1185">Reference proteome</keyword>